<evidence type="ECO:0000313" key="1">
    <source>
        <dbReference type="EMBL" id="GAA95297.1"/>
    </source>
</evidence>
<dbReference type="RefSeq" id="XP_014569840.1">
    <property type="nucleotide sequence ID" value="XM_014714354.1"/>
</dbReference>
<proteinExistence type="predicted"/>
<comment type="caution">
    <text evidence="1">The sequence shown here is derived from an EMBL/GenBank/DDBJ whole genome shotgun (WGS) entry which is preliminary data.</text>
</comment>
<dbReference type="EMBL" id="BABT02000061">
    <property type="protein sequence ID" value="GAA95297.1"/>
    <property type="molecule type" value="Genomic_DNA"/>
</dbReference>
<dbReference type="HOGENOM" id="CLU_1409102_0_0_1"/>
<reference evidence="1 2" key="2">
    <citation type="journal article" date="2012" name="Open Biol.">
        <title>Characteristics of nucleosomes and linker DNA regions on the genome of the basidiomycete Mixia osmundae revealed by mono- and dinucleosome mapping.</title>
        <authorList>
            <person name="Nishida H."/>
            <person name="Kondo S."/>
            <person name="Matsumoto T."/>
            <person name="Suzuki Y."/>
            <person name="Yoshikawa H."/>
            <person name="Taylor T.D."/>
            <person name="Sugiyama J."/>
        </authorList>
    </citation>
    <scope>NUCLEOTIDE SEQUENCE [LARGE SCALE GENOMIC DNA]</scope>
    <source>
        <strain evidence="2">CBS 9802 / IAM 14324 / JCM 22182 / KY 12970</strain>
    </source>
</reference>
<protein>
    <submittedName>
        <fullName evidence="1">Uncharacterized protein</fullName>
    </submittedName>
</protein>
<name>G7DXI7_MIXOS</name>
<dbReference type="AlphaFoldDB" id="G7DXI7"/>
<sequence>MLISRNADPGYTYITWPWWQSFFSAVPLRLQLLLNNSKSDHAISGQASTALKMRSTMIPAALVALFAVQTLATVCHDYNHEECLQWPEYCGWNAALGCIVQLCSPNCKPLATGCSSERSIRRKHRHTSAREDTTCKMQSSSILVAFVALFVAQTSAFYCADYNHEDCLQWPQSCGWNAAIGCLLLPCSPNCKP</sequence>
<dbReference type="InParanoid" id="G7DXI7"/>
<gene>
    <name evidence="1" type="primary">Mo01954</name>
    <name evidence="1" type="ORF">E5Q_01954</name>
</gene>
<reference evidence="1 2" key="1">
    <citation type="journal article" date="2011" name="J. Gen. Appl. Microbiol.">
        <title>Draft genome sequencing of the enigmatic basidiomycete Mixia osmundae.</title>
        <authorList>
            <person name="Nishida H."/>
            <person name="Nagatsuka Y."/>
            <person name="Sugiyama J."/>
        </authorList>
    </citation>
    <scope>NUCLEOTIDE SEQUENCE [LARGE SCALE GENOMIC DNA]</scope>
    <source>
        <strain evidence="2">CBS 9802 / IAM 14324 / JCM 22182 / KY 12970</strain>
    </source>
</reference>
<accession>G7DXI7</accession>
<keyword evidence="2" id="KW-1185">Reference proteome</keyword>
<evidence type="ECO:0000313" key="2">
    <source>
        <dbReference type="Proteomes" id="UP000009131"/>
    </source>
</evidence>
<organism evidence="1 2">
    <name type="scientific">Mixia osmundae (strain CBS 9802 / IAM 14324 / JCM 22182 / KY 12970)</name>
    <dbReference type="NCBI Taxonomy" id="764103"/>
    <lineage>
        <taxon>Eukaryota</taxon>
        <taxon>Fungi</taxon>
        <taxon>Dikarya</taxon>
        <taxon>Basidiomycota</taxon>
        <taxon>Pucciniomycotina</taxon>
        <taxon>Mixiomycetes</taxon>
        <taxon>Mixiales</taxon>
        <taxon>Mixiaceae</taxon>
        <taxon>Mixia</taxon>
    </lineage>
</organism>
<dbReference type="Proteomes" id="UP000009131">
    <property type="component" value="Unassembled WGS sequence"/>
</dbReference>